<evidence type="ECO:0000256" key="1">
    <source>
        <dbReference type="SAM" id="Phobius"/>
    </source>
</evidence>
<dbReference type="Proteomes" id="UP000036426">
    <property type="component" value="Unassembled WGS sequence"/>
</dbReference>
<dbReference type="PATRIC" id="fig|754436.4.peg.4188"/>
<organism evidence="2 3">
    <name type="scientific">Photobacterium aphoticum</name>
    <dbReference type="NCBI Taxonomy" id="754436"/>
    <lineage>
        <taxon>Bacteria</taxon>
        <taxon>Pseudomonadati</taxon>
        <taxon>Pseudomonadota</taxon>
        <taxon>Gammaproteobacteria</taxon>
        <taxon>Vibrionales</taxon>
        <taxon>Vibrionaceae</taxon>
        <taxon>Photobacterium</taxon>
    </lineage>
</organism>
<keyword evidence="1" id="KW-1133">Transmembrane helix</keyword>
<sequence length="170" mass="19556">MPTTTASCADHSGSESARFIDHAHSSPRAIFADATLIPSRHLFYALVIGYSCVCFLLILTFYYHALPLSLGVCCLYFLWLEAEQWLWCHVRQQGRLVIGCDGQVTWRGQAWRLRRVTVRTPWLLVMQLQRVPGQTSSRPWLAIAPDSCCPKTYHRLMLFARYPDGMTDYR</sequence>
<name>A0A0J1GHK0_9GAMM</name>
<dbReference type="AlphaFoldDB" id="A0A0J1GHK0"/>
<protein>
    <recommendedName>
        <fullName evidence="4">Toxin CptA</fullName>
    </recommendedName>
</protein>
<proteinExistence type="predicted"/>
<evidence type="ECO:0008006" key="4">
    <source>
        <dbReference type="Google" id="ProtNLM"/>
    </source>
</evidence>
<keyword evidence="1" id="KW-0472">Membrane</keyword>
<keyword evidence="3" id="KW-1185">Reference proteome</keyword>
<feature type="transmembrane region" description="Helical" evidence="1">
    <location>
        <begin position="42"/>
        <end position="62"/>
    </location>
</feature>
<keyword evidence="1" id="KW-0812">Transmembrane</keyword>
<dbReference type="InterPro" id="IPR009883">
    <property type="entry name" value="YgfX"/>
</dbReference>
<dbReference type="EMBL" id="LDOV01000040">
    <property type="protein sequence ID" value="KLU98968.1"/>
    <property type="molecule type" value="Genomic_DNA"/>
</dbReference>
<comment type="caution">
    <text evidence="2">The sequence shown here is derived from an EMBL/GenBank/DDBJ whole genome shotgun (WGS) entry which is preliminary data.</text>
</comment>
<dbReference type="RefSeq" id="WP_047876186.1">
    <property type="nucleotide sequence ID" value="NZ_BMYC01000016.1"/>
</dbReference>
<accession>A0A0J1GHK0</accession>
<dbReference type="Pfam" id="PF07254">
    <property type="entry name" value="Cpta_toxin"/>
    <property type="match status" value="1"/>
</dbReference>
<gene>
    <name evidence="2" type="ORF">ABT58_19880</name>
</gene>
<evidence type="ECO:0000313" key="2">
    <source>
        <dbReference type="EMBL" id="KLU98968.1"/>
    </source>
</evidence>
<reference evidence="2 3" key="1">
    <citation type="submission" date="2015-05" db="EMBL/GenBank/DDBJ databases">
        <title>Photobacterium galathea sp. nov.</title>
        <authorList>
            <person name="Machado H."/>
            <person name="Gram L."/>
        </authorList>
    </citation>
    <scope>NUCLEOTIDE SEQUENCE [LARGE SCALE GENOMIC DNA]</scope>
    <source>
        <strain evidence="2 3">DSM 25995</strain>
    </source>
</reference>
<evidence type="ECO:0000313" key="3">
    <source>
        <dbReference type="Proteomes" id="UP000036426"/>
    </source>
</evidence>